<dbReference type="Proteomes" id="UP000315235">
    <property type="component" value="Unassembled WGS sequence"/>
</dbReference>
<keyword evidence="2" id="KW-1185">Reference proteome</keyword>
<dbReference type="OrthoDB" id="6774852at2"/>
<evidence type="ECO:0000313" key="1">
    <source>
        <dbReference type="EMBL" id="TRX74974.1"/>
    </source>
</evidence>
<comment type="caution">
    <text evidence="1">The sequence shown here is derived from an EMBL/GenBank/DDBJ whole genome shotgun (WGS) entry which is preliminary data.</text>
</comment>
<dbReference type="EMBL" id="VJOY01000006">
    <property type="protein sequence ID" value="TRX74974.1"/>
    <property type="molecule type" value="Genomic_DNA"/>
</dbReference>
<dbReference type="AlphaFoldDB" id="A0A553GZP5"/>
<sequence length="725" mass="82801">MAYFTLNTEVGFPAYPFDFHSHFAGILPVESDVRWKPASFTFTPKSSSDKHATLDTGQELSLVGLLIHENPKDYGQPTVEEKRQAAHYHLFDLALARMMGPKNPFRAYDKDAYLRGECAAESVYLACVILLRRFGLCVTHLAIERPDVYQTTQDLLRDLTKRDERTGQLVRYFNRKIWSANKYTPFDDAYWMRGAIRDLYPLAFAVMTAGYLYGEGITHTQTATGADEIPLLNDLFVQFNQAWKTHYTLLAHTAHGYTTKKLFAKDLDTLIDLFEQRTEGAFPYATLVGLDLLGMETATGFYAEFFKVLQDNRAVFEAYLEKPVIRQQKVVLHIHCGEGTGVSNNNRSLCGYFLRNSSLIDPAQFYPALVDHAYTSYRNTLQEADAKARERGHAPHRKQKANPVGELFDELFHDSSLTVGGLQVQRFDITSATTQSLVAYYARSNIMNLCNALEVEPGQSVIKSTSPFTVRIGHGYYYRNYVAARFPQVTFDTNLGSNFITGASGLFDSANAYRLNRGLRHLNGYVDTDTLEATTTAISYLNPERMTVAQLTYLHDMSSRQEPDDNDKEIFHNVAGRDVPEWVKKVLQGFFFHQIHLCEITGKTKQDNYIRYRLYRTLFAIVLNWRSYLLGADGQGVEHSNVQDEAVRMTLLLAYALYRDRESVPHKPLEALYSFLIELAKAYWRITLNDIEIGDRDEPRVVLKRFEGFESPDSVVLIRTERHHD</sequence>
<evidence type="ECO:0000313" key="2">
    <source>
        <dbReference type="Proteomes" id="UP000315235"/>
    </source>
</evidence>
<reference evidence="1 2" key="1">
    <citation type="submission" date="2019-07" db="EMBL/GenBank/DDBJ databases">
        <title>Pseudomonas mangiferae sp. nov., isolated from bark of mango tree in Thailand.</title>
        <authorList>
            <person name="Srisuk N."/>
            <person name="Anurat P."/>
        </authorList>
    </citation>
    <scope>NUCLEOTIDE SEQUENCE [LARGE SCALE GENOMIC DNA]</scope>
    <source>
        <strain evidence="1 2">DMKU_BBB3-04</strain>
    </source>
</reference>
<accession>A0A553GZP5</accession>
<gene>
    <name evidence="1" type="ORF">FM069_10635</name>
</gene>
<protein>
    <submittedName>
        <fullName evidence="1">Uncharacterized protein</fullName>
    </submittedName>
</protein>
<organism evidence="1 2">
    <name type="scientific">Pseudomonas mangiferae</name>
    <dbReference type="NCBI Taxonomy" id="2593654"/>
    <lineage>
        <taxon>Bacteria</taxon>
        <taxon>Pseudomonadati</taxon>
        <taxon>Pseudomonadota</taxon>
        <taxon>Gammaproteobacteria</taxon>
        <taxon>Pseudomonadales</taxon>
        <taxon>Pseudomonadaceae</taxon>
        <taxon>Pseudomonas</taxon>
    </lineage>
</organism>
<name>A0A553GZP5_9PSED</name>
<proteinExistence type="predicted"/>
<dbReference type="RefSeq" id="WP_143488276.1">
    <property type="nucleotide sequence ID" value="NZ_VJOY01000006.1"/>
</dbReference>